<dbReference type="EMBL" id="JAVLAQ010000001">
    <property type="protein sequence ID" value="MDT6988996.1"/>
    <property type="molecule type" value="Genomic_DNA"/>
</dbReference>
<evidence type="ECO:0000256" key="6">
    <source>
        <dbReference type="ARBA" id="ARBA00017721"/>
    </source>
</evidence>
<dbReference type="InterPro" id="IPR050092">
    <property type="entry name" value="RNase_H"/>
</dbReference>
<dbReference type="Pfam" id="PF01693">
    <property type="entry name" value="Cauli_VI"/>
    <property type="match status" value="1"/>
</dbReference>
<dbReference type="InterPro" id="IPR011320">
    <property type="entry name" value="RNase_H1_N"/>
</dbReference>
<dbReference type="GO" id="GO:0004523">
    <property type="term" value="F:RNA-DNA hybrid ribonuclease activity"/>
    <property type="evidence" value="ECO:0007669"/>
    <property type="project" value="UniProtKB-EC"/>
</dbReference>
<dbReference type="InterPro" id="IPR002156">
    <property type="entry name" value="RNaseH_domain"/>
</dbReference>
<name>A0AAW8VTW1_LACPE</name>
<evidence type="ECO:0000256" key="11">
    <source>
        <dbReference type="ARBA" id="ARBA00022842"/>
    </source>
</evidence>
<feature type="compositionally biased region" description="Low complexity" evidence="12">
    <location>
        <begin position="58"/>
        <end position="69"/>
    </location>
</feature>
<comment type="cofactor">
    <cofactor evidence="2">
        <name>Mg(2+)</name>
        <dbReference type="ChEBI" id="CHEBI:18420"/>
    </cofactor>
</comment>
<feature type="compositionally biased region" description="Low complexity" evidence="12">
    <location>
        <begin position="244"/>
        <end position="278"/>
    </location>
</feature>
<comment type="caution">
    <text evidence="14">The sequence shown here is derived from an EMBL/GenBank/DDBJ whole genome shotgun (WGS) entry which is preliminary data.</text>
</comment>
<keyword evidence="7" id="KW-0540">Nuclease</keyword>
<dbReference type="CDD" id="cd09278">
    <property type="entry name" value="RNase_HI_prokaryote_like"/>
    <property type="match status" value="1"/>
</dbReference>
<reference evidence="14" key="1">
    <citation type="submission" date="2023-08" db="EMBL/GenBank/DDBJ databases">
        <authorList>
            <person name="Page C.A."/>
            <person name="Perez-Diaz I.M."/>
        </authorList>
    </citation>
    <scope>NUCLEOTIDE SEQUENCE</scope>
    <source>
        <strain evidence="14">7.8.46</strain>
    </source>
</reference>
<feature type="region of interest" description="Disordered" evidence="12">
    <location>
        <begin position="232"/>
        <end position="299"/>
    </location>
</feature>
<comment type="catalytic activity">
    <reaction evidence="1">
        <text>Endonucleolytic cleavage to 5'-phosphomonoester.</text>
        <dbReference type="EC" id="3.1.26.4"/>
    </reaction>
</comment>
<dbReference type="GO" id="GO:0043137">
    <property type="term" value="P:DNA replication, removal of RNA primer"/>
    <property type="evidence" value="ECO:0007669"/>
    <property type="project" value="TreeGrafter"/>
</dbReference>
<dbReference type="InterPro" id="IPR022892">
    <property type="entry name" value="RNaseHI"/>
</dbReference>
<dbReference type="GO" id="GO:0003676">
    <property type="term" value="F:nucleic acid binding"/>
    <property type="evidence" value="ECO:0007669"/>
    <property type="project" value="InterPro"/>
</dbReference>
<evidence type="ECO:0000256" key="5">
    <source>
        <dbReference type="ARBA" id="ARBA00012180"/>
    </source>
</evidence>
<dbReference type="GO" id="GO:0046872">
    <property type="term" value="F:metal ion binding"/>
    <property type="evidence" value="ECO:0007669"/>
    <property type="project" value="UniProtKB-KW"/>
</dbReference>
<evidence type="ECO:0000256" key="4">
    <source>
        <dbReference type="ARBA" id="ARBA00005300"/>
    </source>
</evidence>
<organism evidence="14 15">
    <name type="scientific">Lactiplantibacillus pentosus</name>
    <name type="common">Lactobacillus pentosus</name>
    <dbReference type="NCBI Taxonomy" id="1589"/>
    <lineage>
        <taxon>Bacteria</taxon>
        <taxon>Bacillati</taxon>
        <taxon>Bacillota</taxon>
        <taxon>Bacilli</taxon>
        <taxon>Lactobacillales</taxon>
        <taxon>Lactobacillaceae</taxon>
        <taxon>Lactiplantibacillus</taxon>
    </lineage>
</organism>
<evidence type="ECO:0000256" key="12">
    <source>
        <dbReference type="SAM" id="MobiDB-lite"/>
    </source>
</evidence>
<evidence type="ECO:0000256" key="2">
    <source>
        <dbReference type="ARBA" id="ARBA00001946"/>
    </source>
</evidence>
<sequence length="312" mass="34240">MAQKYYAVRKGRQPGIYRTWAETQAQVNGYSQAQYKSFPTAAEAEAFMSGQTSAKLTRQPSRSKSSARPAPAPVDAAITVYTDGGSRNTGNVAGQHVHHDDKAAWAYRIELPDQLVTDSAGEWGATNNRMEIMAFLRALEQLERLAQTNTTILFVLDSQYVLNAVTKGWLSGWKRRGWKRSNGPLVNAELWQAVDRLLPKFTDLHYRWTKGHATNQGNVFVDHLLNQTMDQMHAGQPAQASTGAKTSARQAKTASKSATTNTQAKTSAAAKSVSAPSTRTDSTGPFNSDERPADPEQVARSVAAIKKMLQDR</sequence>
<feature type="region of interest" description="Disordered" evidence="12">
    <location>
        <begin position="51"/>
        <end position="74"/>
    </location>
</feature>
<proteinExistence type="inferred from homology"/>
<dbReference type="FunFam" id="3.40.970.10:FF:000002">
    <property type="entry name" value="Ribonuclease H"/>
    <property type="match status" value="1"/>
</dbReference>
<keyword evidence="8" id="KW-0479">Metal-binding</keyword>
<keyword evidence="10" id="KW-0378">Hydrolase</keyword>
<keyword evidence="9" id="KW-0255">Endonuclease</keyword>
<keyword evidence="11" id="KW-0460">Magnesium</keyword>
<protein>
    <recommendedName>
        <fullName evidence="6">Ribonuclease H</fullName>
        <ecNumber evidence="5">3.1.26.4</ecNumber>
    </recommendedName>
</protein>
<gene>
    <name evidence="14" type="ORF">RI536_02610</name>
</gene>
<dbReference type="RefSeq" id="WP_216780728.1">
    <property type="nucleotide sequence ID" value="NZ_JAGXBR010000033.1"/>
</dbReference>
<dbReference type="PROSITE" id="PS50879">
    <property type="entry name" value="RNASE_H_1"/>
    <property type="match status" value="1"/>
</dbReference>
<evidence type="ECO:0000256" key="3">
    <source>
        <dbReference type="ARBA" id="ARBA00004065"/>
    </source>
</evidence>
<feature type="domain" description="RNase H type-1" evidence="13">
    <location>
        <begin position="74"/>
        <end position="230"/>
    </location>
</feature>
<dbReference type="AlphaFoldDB" id="A0AAW8VTW1"/>
<evidence type="ECO:0000313" key="14">
    <source>
        <dbReference type="EMBL" id="MDT6988996.1"/>
    </source>
</evidence>
<dbReference type="Proteomes" id="UP001267003">
    <property type="component" value="Unassembled WGS sequence"/>
</dbReference>
<comment type="function">
    <text evidence="3">Endonuclease that specifically degrades the RNA of RNA-DNA hybrids.</text>
</comment>
<dbReference type="PANTHER" id="PTHR10642:SF26">
    <property type="entry name" value="RIBONUCLEASE H1"/>
    <property type="match status" value="1"/>
</dbReference>
<evidence type="ECO:0000256" key="9">
    <source>
        <dbReference type="ARBA" id="ARBA00022759"/>
    </source>
</evidence>
<evidence type="ECO:0000256" key="1">
    <source>
        <dbReference type="ARBA" id="ARBA00000077"/>
    </source>
</evidence>
<comment type="similarity">
    <text evidence="4">Belongs to the RNase H family.</text>
</comment>
<evidence type="ECO:0000256" key="7">
    <source>
        <dbReference type="ARBA" id="ARBA00022722"/>
    </source>
</evidence>
<evidence type="ECO:0000313" key="15">
    <source>
        <dbReference type="Proteomes" id="UP001267003"/>
    </source>
</evidence>
<accession>A0AAW8VTW1</accession>
<dbReference type="PANTHER" id="PTHR10642">
    <property type="entry name" value="RIBONUCLEASE H1"/>
    <property type="match status" value="1"/>
</dbReference>
<evidence type="ECO:0000259" key="13">
    <source>
        <dbReference type="PROSITE" id="PS50879"/>
    </source>
</evidence>
<dbReference type="EC" id="3.1.26.4" evidence="5"/>
<evidence type="ECO:0000256" key="8">
    <source>
        <dbReference type="ARBA" id="ARBA00022723"/>
    </source>
</evidence>
<evidence type="ECO:0000256" key="10">
    <source>
        <dbReference type="ARBA" id="ARBA00022801"/>
    </source>
</evidence>
<dbReference type="Pfam" id="PF00075">
    <property type="entry name" value="RNase_H"/>
    <property type="match status" value="1"/>
</dbReference>